<dbReference type="GO" id="GO:0016813">
    <property type="term" value="F:hydrolase activity, acting on carbon-nitrogen (but not peptide) bonds, in linear amidines"/>
    <property type="evidence" value="ECO:0007669"/>
    <property type="project" value="InterPro"/>
</dbReference>
<dbReference type="Gene3D" id="3.40.630.10">
    <property type="entry name" value="Zn peptidases"/>
    <property type="match status" value="1"/>
</dbReference>
<keyword evidence="4 7" id="KW-0479">Metal-binding</keyword>
<dbReference type="CDD" id="cd03884">
    <property type="entry name" value="M20_bAS"/>
    <property type="match status" value="1"/>
</dbReference>
<keyword evidence="5 8" id="KW-0378">Hydrolase</keyword>
<dbReference type="InterPro" id="IPR002933">
    <property type="entry name" value="Peptidase_M20"/>
</dbReference>
<dbReference type="NCBIfam" id="TIGR01879">
    <property type="entry name" value="hydantase"/>
    <property type="match status" value="1"/>
</dbReference>
<evidence type="ECO:0000313" key="8">
    <source>
        <dbReference type="EMBL" id="SEF98760.1"/>
    </source>
</evidence>
<dbReference type="InterPro" id="IPR036264">
    <property type="entry name" value="Bact_exopeptidase_dim_dom"/>
</dbReference>
<dbReference type="PIRSF" id="PIRSF001235">
    <property type="entry name" value="Amidase_carbamoylase"/>
    <property type="match status" value="1"/>
</dbReference>
<dbReference type="AlphaFoldDB" id="A0A1H5WHF2"/>
<comment type="subunit">
    <text evidence="3">Homodimer.</text>
</comment>
<dbReference type="PANTHER" id="PTHR32494">
    <property type="entry name" value="ALLANTOATE DEIMINASE-RELATED"/>
    <property type="match status" value="1"/>
</dbReference>
<dbReference type="SUPFAM" id="SSF55031">
    <property type="entry name" value="Bacterial exopeptidase dimerisation domain"/>
    <property type="match status" value="1"/>
</dbReference>
<comment type="similarity">
    <text evidence="2">Belongs to the peptidase M20 family.</text>
</comment>
<feature type="binding site" evidence="7">
    <location>
        <position position="92"/>
    </location>
    <ligand>
        <name>Zn(2+)</name>
        <dbReference type="ChEBI" id="CHEBI:29105"/>
        <label>1</label>
    </ligand>
</feature>
<dbReference type="RefSeq" id="WP_103932492.1">
    <property type="nucleotide sequence ID" value="NZ_FNVA01000002.1"/>
</dbReference>
<organism evidence="8 9">
    <name type="scientific">Bryocella elongata</name>
    <dbReference type="NCBI Taxonomy" id="863522"/>
    <lineage>
        <taxon>Bacteria</taxon>
        <taxon>Pseudomonadati</taxon>
        <taxon>Acidobacteriota</taxon>
        <taxon>Terriglobia</taxon>
        <taxon>Terriglobales</taxon>
        <taxon>Acidobacteriaceae</taxon>
        <taxon>Bryocella</taxon>
    </lineage>
</organism>
<feature type="binding site" evidence="7">
    <location>
        <position position="103"/>
    </location>
    <ligand>
        <name>Zn(2+)</name>
        <dbReference type="ChEBI" id="CHEBI:29105"/>
        <label>2</label>
    </ligand>
</feature>
<evidence type="ECO:0000256" key="7">
    <source>
        <dbReference type="PIRSR" id="PIRSR001235-1"/>
    </source>
</evidence>
<feature type="binding site" evidence="7">
    <location>
        <position position="214"/>
    </location>
    <ligand>
        <name>Zn(2+)</name>
        <dbReference type="ChEBI" id="CHEBI:29105"/>
        <label>1</label>
    </ligand>
</feature>
<dbReference type="OrthoDB" id="9808195at2"/>
<reference evidence="8 9" key="1">
    <citation type="submission" date="2016-10" db="EMBL/GenBank/DDBJ databases">
        <authorList>
            <person name="de Groot N.N."/>
        </authorList>
    </citation>
    <scope>NUCLEOTIDE SEQUENCE [LARGE SCALE GENOMIC DNA]</scope>
    <source>
        <strain evidence="8 9">DSM 22489</strain>
    </source>
</reference>
<comment type="cofactor">
    <cofactor evidence="7">
        <name>Zn(2+)</name>
        <dbReference type="ChEBI" id="CHEBI:29105"/>
    </cofactor>
    <text evidence="7">Binds 2 Zn(2+) ions per subunit.</text>
</comment>
<feature type="binding site" evidence="7">
    <location>
        <position position="103"/>
    </location>
    <ligand>
        <name>Zn(2+)</name>
        <dbReference type="ChEBI" id="CHEBI:29105"/>
        <label>1</label>
    </ligand>
</feature>
<dbReference type="PANTHER" id="PTHR32494:SF19">
    <property type="entry name" value="ALLANTOATE DEIMINASE-RELATED"/>
    <property type="match status" value="1"/>
</dbReference>
<proteinExistence type="inferred from homology"/>
<keyword evidence="9" id="KW-1185">Reference proteome</keyword>
<comment type="cofactor">
    <cofactor evidence="1">
        <name>Mn(2+)</name>
        <dbReference type="ChEBI" id="CHEBI:29035"/>
    </cofactor>
</comment>
<evidence type="ECO:0000256" key="1">
    <source>
        <dbReference type="ARBA" id="ARBA00001936"/>
    </source>
</evidence>
<feature type="binding site" evidence="7">
    <location>
        <position position="138"/>
    </location>
    <ligand>
        <name>Zn(2+)</name>
        <dbReference type="ChEBI" id="CHEBI:29105"/>
        <label>2</label>
    </ligand>
</feature>
<gene>
    <name evidence="8" type="ORF">SAMN05421819_1577</name>
</gene>
<dbReference type="Proteomes" id="UP000236728">
    <property type="component" value="Unassembled WGS sequence"/>
</dbReference>
<dbReference type="InterPro" id="IPR010158">
    <property type="entry name" value="Amidase_Cbmase"/>
</dbReference>
<dbReference type="GO" id="GO:0046872">
    <property type="term" value="F:metal ion binding"/>
    <property type="evidence" value="ECO:0007669"/>
    <property type="project" value="UniProtKB-KW"/>
</dbReference>
<evidence type="ECO:0000256" key="6">
    <source>
        <dbReference type="ARBA" id="ARBA00023211"/>
    </source>
</evidence>
<dbReference type="Pfam" id="PF01546">
    <property type="entry name" value="Peptidase_M20"/>
    <property type="match status" value="1"/>
</dbReference>
<evidence type="ECO:0000256" key="2">
    <source>
        <dbReference type="ARBA" id="ARBA00006153"/>
    </source>
</evidence>
<protein>
    <submittedName>
        <fullName evidence="8">N-carbamoyl-L-amino-acid hydrolase</fullName>
    </submittedName>
</protein>
<dbReference type="Gene3D" id="3.30.70.360">
    <property type="match status" value="1"/>
</dbReference>
<dbReference type="EMBL" id="FNVA01000002">
    <property type="protein sequence ID" value="SEF98760.1"/>
    <property type="molecule type" value="Genomic_DNA"/>
</dbReference>
<sequence length="444" mass="47464">MTLPINTDRLLRELHHLATITDCPPNTDTSLPEPTQAVTRIVFTPRDLEARAWLTSLAEAAGFTVRVDPVGNTFIRWEGSEPSLPAVGTGSHIDAIPHSGMYDGTVGVLGGLEALRALKESGFQPKRSLELLLLTSEEPTRFGIGCLGSRLLGGVLDPHTADAFPDRIAESDPSAPKPDIALTLHDVRTAAGFTGSLADVKLAADHYHAWVELHIEQGPLLERDGIALGIVTAISAPAGYRFLVEGFGGHAGALLMPDRRDALCAAAELILSIERHTLAANAAARAAGHSGVDSVATVGKLEIHPGNVNAVPSRVLVNLDIRDTDVNRRNGTMDAVRADIRELEQRRGVKVTEEFVNADAPAHSSESIVATLEAVCEAEGASYRKMVSRAYHDSTFIAQIAPIAMLFIPCRNGVSHRPDEYSTPEAIELGTRVLALTLARLANE</sequence>
<evidence type="ECO:0000256" key="3">
    <source>
        <dbReference type="ARBA" id="ARBA00011738"/>
    </source>
</evidence>
<feature type="binding site" evidence="7">
    <location>
        <position position="416"/>
    </location>
    <ligand>
        <name>Zn(2+)</name>
        <dbReference type="ChEBI" id="CHEBI:29105"/>
        <label>2</label>
    </ligand>
</feature>
<keyword evidence="7" id="KW-0862">Zinc</keyword>
<evidence type="ECO:0000256" key="5">
    <source>
        <dbReference type="ARBA" id="ARBA00022801"/>
    </source>
</evidence>
<keyword evidence="6" id="KW-0464">Manganese</keyword>
<accession>A0A1H5WHF2</accession>
<evidence type="ECO:0000313" key="9">
    <source>
        <dbReference type="Proteomes" id="UP000236728"/>
    </source>
</evidence>
<dbReference type="SUPFAM" id="SSF53187">
    <property type="entry name" value="Zn-dependent exopeptidases"/>
    <property type="match status" value="1"/>
</dbReference>
<name>A0A1H5WHF2_9BACT</name>
<evidence type="ECO:0000256" key="4">
    <source>
        <dbReference type="ARBA" id="ARBA00022723"/>
    </source>
</evidence>